<dbReference type="EMBL" id="CP015596">
    <property type="protein sequence ID" value="ANE79996.1"/>
    <property type="molecule type" value="Genomic_DNA"/>
</dbReference>
<dbReference type="Gene3D" id="3.50.50.60">
    <property type="entry name" value="FAD/NAD(P)-binding domain"/>
    <property type="match status" value="1"/>
</dbReference>
<protein>
    <recommendedName>
        <fullName evidence="3">Amine oxidase domain-containing protein</fullName>
    </recommendedName>
</protein>
<dbReference type="RefSeq" id="WP_067995347.1">
    <property type="nucleotide sequence ID" value="NZ_CP015596.1"/>
</dbReference>
<sequence>MPTFLVVGAGATGIGAAVRLTELGIDHLVVDAGERLGGMSASVTDGAGFTWDLGGHVLHSHFADFDRAVQASGVQMHHVTRNGWVWLHGDGPQSLVPTPIQQQLAELPADLDPDAPIGHLADYYRNNFGSRLYGEFFEPYNRKMWTLPLERVDHEWTSLRSGSAARNVPVLGLAGGPPAPASTFPYPVGGTGALWQAVHDRLMTPDALRLRTRVLGIDPRAREAHLDDGSTVRFRFCISTAPVTDALGWIGWSEGVSTLHASRVHAVGLGYSGPPPTTLADKTWLYCPADSVPWYRATMLSNYDPANAGPGRWNILCEVPIFADDPISAPDAVEGVQRSLQLLGADPGKVVSRFVETLEFGYPVPTLGRDRLLRAADVRLRAHGIYSRGRFGGWRYESSNQDYGYVQGRQAVDNALSGTPEDVYWHPERY</sequence>
<dbReference type="AlphaFoldDB" id="A0A172ULW9"/>
<evidence type="ECO:0000313" key="2">
    <source>
        <dbReference type="Proteomes" id="UP000077143"/>
    </source>
</evidence>
<dbReference type="KEGG" id="madi:A7U43_12325"/>
<dbReference type="InterPro" id="IPR036188">
    <property type="entry name" value="FAD/NAD-bd_sf"/>
</dbReference>
<reference evidence="1 2" key="1">
    <citation type="submission" date="2016-05" db="EMBL/GenBank/DDBJ databases">
        <title>Complete genome sequence of a phthalic acid esters degrading Mycobacterium sp. YC-RL4.</title>
        <authorList>
            <person name="Ren L."/>
            <person name="Fan S."/>
            <person name="Ruth N."/>
            <person name="Jia Y."/>
            <person name="Wang J."/>
            <person name="Qiao C."/>
        </authorList>
    </citation>
    <scope>NUCLEOTIDE SEQUENCE [LARGE SCALE GENOMIC DNA]</scope>
    <source>
        <strain evidence="1 2">YC-RL4</strain>
    </source>
</reference>
<dbReference type="OrthoDB" id="337830at2"/>
<evidence type="ECO:0008006" key="3">
    <source>
        <dbReference type="Google" id="ProtNLM"/>
    </source>
</evidence>
<organism evidence="1 2">
    <name type="scientific">Mycobacterium adipatum</name>
    <dbReference type="NCBI Taxonomy" id="1682113"/>
    <lineage>
        <taxon>Bacteria</taxon>
        <taxon>Bacillati</taxon>
        <taxon>Actinomycetota</taxon>
        <taxon>Actinomycetes</taxon>
        <taxon>Mycobacteriales</taxon>
        <taxon>Mycobacteriaceae</taxon>
        <taxon>Mycobacterium</taxon>
    </lineage>
</organism>
<accession>A0A172ULW9</accession>
<dbReference type="STRING" id="1682113.A7U43_12325"/>
<dbReference type="PANTHER" id="PTHR43734:SF4">
    <property type="entry name" value="AMINE OXIDASE DOMAIN-CONTAINING PROTEIN"/>
    <property type="match status" value="1"/>
</dbReference>
<dbReference type="SUPFAM" id="SSF51905">
    <property type="entry name" value="FAD/NAD(P)-binding domain"/>
    <property type="match status" value="1"/>
</dbReference>
<proteinExistence type="predicted"/>
<name>A0A172ULW9_9MYCO</name>
<keyword evidence="2" id="KW-1185">Reference proteome</keyword>
<gene>
    <name evidence="1" type="ORF">A7U43_12325</name>
</gene>
<dbReference type="PANTHER" id="PTHR43734">
    <property type="entry name" value="PHYTOENE DESATURASE"/>
    <property type="match status" value="1"/>
</dbReference>
<dbReference type="Pfam" id="PF13450">
    <property type="entry name" value="NAD_binding_8"/>
    <property type="match status" value="1"/>
</dbReference>
<dbReference type="Proteomes" id="UP000077143">
    <property type="component" value="Chromosome"/>
</dbReference>
<evidence type="ECO:0000313" key="1">
    <source>
        <dbReference type="EMBL" id="ANE79996.1"/>
    </source>
</evidence>